<accession>A0A7Y4D7B5</accession>
<feature type="chain" id="PRO_5033607306" evidence="7">
    <location>
        <begin position="20"/>
        <end position="115"/>
    </location>
</feature>
<evidence type="ECO:0000256" key="2">
    <source>
        <dbReference type="ARBA" id="ARBA00022617"/>
    </source>
</evidence>
<dbReference type="GO" id="GO:0020037">
    <property type="term" value="F:heme binding"/>
    <property type="evidence" value="ECO:0007669"/>
    <property type="project" value="InterPro"/>
</dbReference>
<evidence type="ECO:0000313" key="11">
    <source>
        <dbReference type="Proteomes" id="UP000050463"/>
    </source>
</evidence>
<protein>
    <submittedName>
        <fullName evidence="9 10">Cytochrome c</fullName>
    </submittedName>
</protein>
<dbReference type="Proteomes" id="UP000050463">
    <property type="component" value="Unassembled WGS sequence"/>
</dbReference>
<dbReference type="GO" id="GO:0009055">
    <property type="term" value="F:electron transfer activity"/>
    <property type="evidence" value="ECO:0007669"/>
    <property type="project" value="InterPro"/>
</dbReference>
<dbReference type="RefSeq" id="WP_054545540.1">
    <property type="nucleotide sequence ID" value="NZ_CAWOYR010000111.1"/>
</dbReference>
<evidence type="ECO:0000256" key="7">
    <source>
        <dbReference type="SAM" id="SignalP"/>
    </source>
</evidence>
<dbReference type="InterPro" id="IPR009056">
    <property type="entry name" value="Cyt_c-like_dom"/>
</dbReference>
<dbReference type="PROSITE" id="PS51007">
    <property type="entry name" value="CYTC"/>
    <property type="match status" value="1"/>
</dbReference>
<dbReference type="InterPro" id="IPR050597">
    <property type="entry name" value="Cytochrome_c_Oxidase_Subunit"/>
</dbReference>
<dbReference type="AlphaFoldDB" id="A0A7Y4D7B5"/>
<dbReference type="Pfam" id="PF00034">
    <property type="entry name" value="Cytochrom_C"/>
    <property type="match status" value="1"/>
</dbReference>
<keyword evidence="7" id="KW-0732">Signal</keyword>
<dbReference type="PANTHER" id="PTHR33751:SF9">
    <property type="entry name" value="CYTOCHROME C4"/>
    <property type="match status" value="1"/>
</dbReference>
<dbReference type="InterPro" id="IPR036909">
    <property type="entry name" value="Cyt_c-like_dom_sf"/>
</dbReference>
<evidence type="ECO:0000313" key="9">
    <source>
        <dbReference type="EMBL" id="KPL95746.1"/>
    </source>
</evidence>
<gene>
    <name evidence="9" type="ORF">AN168_00140</name>
    <name evidence="10" type="ORF">F0234_14595</name>
</gene>
<comment type="caution">
    <text evidence="10">The sequence shown here is derived from an EMBL/GenBank/DDBJ whole genome shotgun (WGS) entry which is preliminary data.</text>
</comment>
<keyword evidence="4" id="KW-0249">Electron transport</keyword>
<reference evidence="9 11" key="1">
    <citation type="submission" date="2015-08" db="EMBL/GenBank/DDBJ databases">
        <title>Draft Genome Sequence of Vibrio splendidus UCD-SED7.</title>
        <authorList>
            <person name="Lee R.D."/>
            <person name="Lang J.M."/>
            <person name="Coil D.A."/>
            <person name="Jospin G."/>
            <person name="Eisen J.A."/>
        </authorList>
    </citation>
    <scope>NUCLEOTIDE SEQUENCE [LARGE SCALE GENOMIC DNA]</scope>
    <source>
        <strain evidence="9 11">UCD-SED7</strain>
    </source>
</reference>
<evidence type="ECO:0000313" key="12">
    <source>
        <dbReference type="Proteomes" id="UP000519158"/>
    </source>
</evidence>
<evidence type="ECO:0000259" key="8">
    <source>
        <dbReference type="PROSITE" id="PS51007"/>
    </source>
</evidence>
<reference evidence="10 12" key="2">
    <citation type="submission" date="2019-09" db="EMBL/GenBank/DDBJ databases">
        <title>Draft genome sequencing and comparative genomics of hatchery-associated Vibrios.</title>
        <authorList>
            <person name="Kehlet-Delgado H."/>
            <person name="Mueller R.S."/>
        </authorList>
    </citation>
    <scope>NUCLEOTIDE SEQUENCE [LARGE SCALE GENOMIC DNA]</scope>
    <source>
        <strain evidence="10 12">99-70-13A3</strain>
    </source>
</reference>
<organism evidence="10 12">
    <name type="scientific">Vibrio splendidus</name>
    <dbReference type="NCBI Taxonomy" id="29497"/>
    <lineage>
        <taxon>Bacteria</taxon>
        <taxon>Pseudomonadati</taxon>
        <taxon>Pseudomonadota</taxon>
        <taxon>Gammaproteobacteria</taxon>
        <taxon>Vibrionales</taxon>
        <taxon>Vibrionaceae</taxon>
        <taxon>Vibrio</taxon>
    </lineage>
</organism>
<keyword evidence="5 6" id="KW-0408">Iron</keyword>
<dbReference type="EMBL" id="LIZK01000001">
    <property type="protein sequence ID" value="KPL95746.1"/>
    <property type="molecule type" value="Genomic_DNA"/>
</dbReference>
<dbReference type="SUPFAM" id="SSF46626">
    <property type="entry name" value="Cytochrome c"/>
    <property type="match status" value="1"/>
</dbReference>
<dbReference type="PANTHER" id="PTHR33751">
    <property type="entry name" value="CBB3-TYPE CYTOCHROME C OXIDASE SUBUNIT FIXP"/>
    <property type="match status" value="1"/>
</dbReference>
<dbReference type="GO" id="GO:0046872">
    <property type="term" value="F:metal ion binding"/>
    <property type="evidence" value="ECO:0007669"/>
    <property type="project" value="UniProtKB-KW"/>
</dbReference>
<feature type="domain" description="Cytochrome c" evidence="8">
    <location>
        <begin position="23"/>
        <end position="104"/>
    </location>
</feature>
<evidence type="ECO:0000256" key="6">
    <source>
        <dbReference type="PROSITE-ProRule" id="PRU00433"/>
    </source>
</evidence>
<evidence type="ECO:0000256" key="5">
    <source>
        <dbReference type="ARBA" id="ARBA00023004"/>
    </source>
</evidence>
<sequence>MTYQSFALLLLTLSPSLHASDFGDPELGKMKSPSCVFCHSPTGETSNTDYPKLSGQNSTYLYNTMKAYQSGNRQGDYAEMMRVQLSKLDDQDLRDIAAFYSSQDNGSRTHVLDGN</sequence>
<evidence type="ECO:0000256" key="1">
    <source>
        <dbReference type="ARBA" id="ARBA00022448"/>
    </source>
</evidence>
<evidence type="ECO:0000256" key="3">
    <source>
        <dbReference type="ARBA" id="ARBA00022723"/>
    </source>
</evidence>
<name>A0A7Y4D7B5_VIBSP</name>
<dbReference type="Gene3D" id="1.10.760.10">
    <property type="entry name" value="Cytochrome c-like domain"/>
    <property type="match status" value="1"/>
</dbReference>
<evidence type="ECO:0000256" key="4">
    <source>
        <dbReference type="ARBA" id="ARBA00022982"/>
    </source>
</evidence>
<dbReference type="EMBL" id="VTXL01000012">
    <property type="protein sequence ID" value="NOJ13990.1"/>
    <property type="molecule type" value="Genomic_DNA"/>
</dbReference>
<keyword evidence="2 6" id="KW-0349">Heme</keyword>
<feature type="signal peptide" evidence="7">
    <location>
        <begin position="1"/>
        <end position="19"/>
    </location>
</feature>
<keyword evidence="1" id="KW-0813">Transport</keyword>
<proteinExistence type="predicted"/>
<evidence type="ECO:0000313" key="10">
    <source>
        <dbReference type="EMBL" id="NOJ13990.1"/>
    </source>
</evidence>
<keyword evidence="3 6" id="KW-0479">Metal-binding</keyword>
<dbReference type="Proteomes" id="UP000519158">
    <property type="component" value="Unassembled WGS sequence"/>
</dbReference>